<dbReference type="AlphaFoldDB" id="A0A934TRU2"/>
<proteinExistence type="predicted"/>
<accession>A0A934TRU2</accession>
<dbReference type="Proteomes" id="UP000630528">
    <property type="component" value="Unassembled WGS sequence"/>
</dbReference>
<reference evidence="1" key="1">
    <citation type="journal article" date="2012" name="J. Microbiol. Biotechnol.">
        <title>Ramlibacter ginsenosidimutans sp. nov., with ginsenoside-converting activity.</title>
        <authorList>
            <person name="Wang L."/>
            <person name="An D.S."/>
            <person name="Kim S.G."/>
            <person name="Jin F.X."/>
            <person name="Kim S.C."/>
            <person name="Lee S.T."/>
            <person name="Im W.T."/>
        </authorList>
    </citation>
    <scope>NUCLEOTIDE SEQUENCE</scope>
    <source>
        <strain evidence="1">KACC 17527</strain>
    </source>
</reference>
<dbReference type="EMBL" id="JAEPWM010000002">
    <property type="protein sequence ID" value="MBK6006249.1"/>
    <property type="molecule type" value="Genomic_DNA"/>
</dbReference>
<evidence type="ECO:0000313" key="2">
    <source>
        <dbReference type="Proteomes" id="UP000630528"/>
    </source>
</evidence>
<protein>
    <submittedName>
        <fullName evidence="1">Uncharacterized protein</fullName>
    </submittedName>
</protein>
<dbReference type="RefSeq" id="WP_201168758.1">
    <property type="nucleotide sequence ID" value="NZ_JAEPWM010000002.1"/>
</dbReference>
<evidence type="ECO:0000313" key="1">
    <source>
        <dbReference type="EMBL" id="MBK6006249.1"/>
    </source>
</evidence>
<organism evidence="1 2">
    <name type="scientific">Ramlibacter ginsenosidimutans</name>
    <dbReference type="NCBI Taxonomy" id="502333"/>
    <lineage>
        <taxon>Bacteria</taxon>
        <taxon>Pseudomonadati</taxon>
        <taxon>Pseudomonadota</taxon>
        <taxon>Betaproteobacteria</taxon>
        <taxon>Burkholderiales</taxon>
        <taxon>Comamonadaceae</taxon>
        <taxon>Ramlibacter</taxon>
    </lineage>
</organism>
<keyword evidence="2" id="KW-1185">Reference proteome</keyword>
<comment type="caution">
    <text evidence="1">The sequence shown here is derived from an EMBL/GenBank/DDBJ whole genome shotgun (WGS) entry which is preliminary data.</text>
</comment>
<sequence length="116" mass="12910">MEMLKDPPAAFRGIAQLFDMAQRLPASGRADLLIGLSCAGELFARGVLHGYRQVKFFAEYLRSHGWHEHLLGGDADMLGCDMLFAAPEAAPQDDEDPSFIRRAAMQLWPSEAEHHD</sequence>
<gene>
    <name evidence="1" type="ORF">JJB11_09125</name>
</gene>
<reference evidence="1" key="2">
    <citation type="submission" date="2021-01" db="EMBL/GenBank/DDBJ databases">
        <authorList>
            <person name="Kang M."/>
        </authorList>
    </citation>
    <scope>NUCLEOTIDE SEQUENCE</scope>
    <source>
        <strain evidence="1">KACC 17527</strain>
    </source>
</reference>
<name>A0A934TRU2_9BURK</name>